<organism evidence="9 10">
    <name type="scientific">Apatococcus fuscideae</name>
    <dbReference type="NCBI Taxonomy" id="2026836"/>
    <lineage>
        <taxon>Eukaryota</taxon>
        <taxon>Viridiplantae</taxon>
        <taxon>Chlorophyta</taxon>
        <taxon>core chlorophytes</taxon>
        <taxon>Trebouxiophyceae</taxon>
        <taxon>Chlorellales</taxon>
        <taxon>Chlorellaceae</taxon>
        <taxon>Apatococcus</taxon>
    </lineage>
</organism>
<dbReference type="AlphaFoldDB" id="A0AAW1RRW6"/>
<feature type="transmembrane region" description="Helical" evidence="8">
    <location>
        <begin position="81"/>
        <end position="104"/>
    </location>
</feature>
<feature type="transmembrane region" description="Helical" evidence="8">
    <location>
        <begin position="221"/>
        <end position="242"/>
    </location>
</feature>
<proteinExistence type="predicted"/>
<feature type="transmembrane region" description="Helical" evidence="8">
    <location>
        <begin position="183"/>
        <end position="200"/>
    </location>
</feature>
<dbReference type="Gene3D" id="1.20.1280.290">
    <property type="match status" value="2"/>
</dbReference>
<evidence type="ECO:0000256" key="4">
    <source>
        <dbReference type="ARBA" id="ARBA00022737"/>
    </source>
</evidence>
<dbReference type="GO" id="GO:0012505">
    <property type="term" value="C:endomembrane system"/>
    <property type="evidence" value="ECO:0007669"/>
    <property type="project" value="UniProtKB-SubCell"/>
</dbReference>
<dbReference type="Proteomes" id="UP001485043">
    <property type="component" value="Unassembled WGS sequence"/>
</dbReference>
<evidence type="ECO:0000256" key="2">
    <source>
        <dbReference type="ARBA" id="ARBA00022448"/>
    </source>
</evidence>
<accession>A0AAW1RRW6</accession>
<evidence type="ECO:0000313" key="10">
    <source>
        <dbReference type="Proteomes" id="UP001485043"/>
    </source>
</evidence>
<evidence type="ECO:0000313" key="9">
    <source>
        <dbReference type="EMBL" id="KAK9836390.1"/>
    </source>
</evidence>
<dbReference type="InterPro" id="IPR006603">
    <property type="entry name" value="PQ-loop_rpt"/>
</dbReference>
<dbReference type="SMART" id="SM00679">
    <property type="entry name" value="CTNS"/>
    <property type="match status" value="2"/>
</dbReference>
<feature type="compositionally biased region" description="Basic and acidic residues" evidence="7">
    <location>
        <begin position="299"/>
        <end position="314"/>
    </location>
</feature>
<protein>
    <recommendedName>
        <fullName evidence="11">Cystinosin</fullName>
    </recommendedName>
</protein>
<keyword evidence="4" id="KW-0677">Repeat</keyword>
<name>A0AAW1RRW6_9CHLO</name>
<keyword evidence="5 8" id="KW-1133">Transmembrane helix</keyword>
<keyword evidence="2" id="KW-0813">Transport</keyword>
<keyword evidence="6 8" id="KW-0472">Membrane</keyword>
<feature type="transmembrane region" description="Helical" evidence="8">
    <location>
        <begin position="157"/>
        <end position="177"/>
    </location>
</feature>
<evidence type="ECO:0008006" key="11">
    <source>
        <dbReference type="Google" id="ProtNLM"/>
    </source>
</evidence>
<evidence type="ECO:0000256" key="5">
    <source>
        <dbReference type="ARBA" id="ARBA00022989"/>
    </source>
</evidence>
<feature type="transmembrane region" description="Helical" evidence="8">
    <location>
        <begin position="51"/>
        <end position="69"/>
    </location>
</feature>
<gene>
    <name evidence="9" type="ORF">WJX84_007513</name>
</gene>
<dbReference type="GO" id="GO:0015184">
    <property type="term" value="F:L-cystine transmembrane transporter activity"/>
    <property type="evidence" value="ECO:0007669"/>
    <property type="project" value="TreeGrafter"/>
</dbReference>
<comment type="subcellular location">
    <subcellularLocation>
        <location evidence="1">Endomembrane system</location>
        <topology evidence="1">Multi-pass membrane protein</topology>
    </subcellularLocation>
</comment>
<evidence type="ECO:0000256" key="8">
    <source>
        <dbReference type="SAM" id="Phobius"/>
    </source>
</evidence>
<keyword evidence="3 8" id="KW-0812">Transmembrane</keyword>
<feature type="transmembrane region" description="Helical" evidence="8">
    <location>
        <begin position="262"/>
        <end position="281"/>
    </location>
</feature>
<keyword evidence="10" id="KW-1185">Reference proteome</keyword>
<dbReference type="EMBL" id="JALJOV010002004">
    <property type="protein sequence ID" value="KAK9836390.1"/>
    <property type="molecule type" value="Genomic_DNA"/>
</dbReference>
<evidence type="ECO:0000256" key="3">
    <source>
        <dbReference type="ARBA" id="ARBA00022692"/>
    </source>
</evidence>
<dbReference type="Pfam" id="PF04193">
    <property type="entry name" value="PQ-loop"/>
    <property type="match status" value="2"/>
</dbReference>
<dbReference type="InterPro" id="IPR005282">
    <property type="entry name" value="LC_transporter"/>
</dbReference>
<dbReference type="GO" id="GO:0005774">
    <property type="term" value="C:vacuolar membrane"/>
    <property type="evidence" value="ECO:0007669"/>
    <property type="project" value="TreeGrafter"/>
</dbReference>
<feature type="transmembrane region" description="Helical" evidence="8">
    <location>
        <begin position="12"/>
        <end position="31"/>
    </location>
</feature>
<evidence type="ECO:0000256" key="6">
    <source>
        <dbReference type="ARBA" id="ARBA00023136"/>
    </source>
</evidence>
<evidence type="ECO:0000256" key="1">
    <source>
        <dbReference type="ARBA" id="ARBA00004127"/>
    </source>
</evidence>
<dbReference type="NCBIfam" id="TIGR00951">
    <property type="entry name" value="2A43"/>
    <property type="match status" value="1"/>
</dbReference>
<evidence type="ECO:0000256" key="7">
    <source>
        <dbReference type="SAM" id="MobiDB-lite"/>
    </source>
</evidence>
<reference evidence="9 10" key="1">
    <citation type="journal article" date="2024" name="Nat. Commun.">
        <title>Phylogenomics reveals the evolutionary origins of lichenization in chlorophyte algae.</title>
        <authorList>
            <person name="Puginier C."/>
            <person name="Libourel C."/>
            <person name="Otte J."/>
            <person name="Skaloud P."/>
            <person name="Haon M."/>
            <person name="Grisel S."/>
            <person name="Petersen M."/>
            <person name="Berrin J.G."/>
            <person name="Delaux P.M."/>
            <person name="Dal Grande F."/>
            <person name="Keller J."/>
        </authorList>
    </citation>
    <scope>NUCLEOTIDE SEQUENCE [LARGE SCALE GENOMIC DNA]</scope>
    <source>
        <strain evidence="9 10">SAG 2523</strain>
    </source>
</reference>
<feature type="region of interest" description="Disordered" evidence="7">
    <location>
        <begin position="286"/>
        <end position="314"/>
    </location>
</feature>
<comment type="caution">
    <text evidence="9">The sequence shown here is derived from an EMBL/GenBank/DDBJ whole genome shotgun (WGS) entry which is preliminary data.</text>
</comment>
<dbReference type="PANTHER" id="PTHR13131:SF5">
    <property type="entry name" value="CYSTINOSIN"/>
    <property type="match status" value="1"/>
</dbReference>
<sequence>MEPVSSRALLFVRDHILMIATVVIGLSLGFGLPAEGDLPTPWNRISSVMGWIYFAAWSASFYPQVFHNFRRKTVEGFSFDFAILNPVGFLAYTTFNAAMLYSGSIRQAYRDHYHSRPAVHANDLIFAAHAFILSSITLTQCGFYSKCNPWTRASQPCRIFLWAAAISTAAFTLGILAGMWQSALSWLTFLYFLSYIKLAITLAKYAPQVALNYRHKSTQGFSIGTALYDFTGGLLSIAQQILDGILMQDFSAITGSPVKFGLGMISLVYDVIFMVQHYLLYPSHKSGEQPPGDNAQPGRDARAAEDRERLLAQA</sequence>
<dbReference type="PANTHER" id="PTHR13131">
    <property type="entry name" value="CYSTINOSIN"/>
    <property type="match status" value="1"/>
</dbReference>